<dbReference type="Pfam" id="PF13809">
    <property type="entry name" value="Tubulin_2"/>
    <property type="match status" value="1"/>
</dbReference>
<dbReference type="RefSeq" id="WP_305754906.1">
    <property type="nucleotide sequence ID" value="NZ_JAPCKK010000016.1"/>
</dbReference>
<name>A0ABT9FRP8_9BACL</name>
<dbReference type="EMBL" id="JAPCKK010000016">
    <property type="protein sequence ID" value="MDP4097295.1"/>
    <property type="molecule type" value="Genomic_DNA"/>
</dbReference>
<dbReference type="InterPro" id="IPR025904">
    <property type="entry name" value="Tubulin-like"/>
</dbReference>
<dbReference type="SUPFAM" id="SSF52490">
    <property type="entry name" value="Tubulin nucleotide-binding domain-like"/>
    <property type="match status" value="1"/>
</dbReference>
<keyword evidence="2" id="KW-1185">Reference proteome</keyword>
<dbReference type="Gene3D" id="3.40.50.1440">
    <property type="entry name" value="Tubulin/FtsZ, GTPase domain"/>
    <property type="match status" value="1"/>
</dbReference>
<dbReference type="Proteomes" id="UP001241848">
    <property type="component" value="Unassembled WGS sequence"/>
</dbReference>
<accession>A0ABT9FRP8</accession>
<evidence type="ECO:0000313" key="1">
    <source>
        <dbReference type="EMBL" id="MDP4097295.1"/>
    </source>
</evidence>
<sequence length="1129" mass="129293">MKPVVREHIQQLDVSLGGGIVSEKIRVDTIDNPILIIGLGGTGIDALLRLKYQINRRFKLPEDPVSKKKSDKPDNVEFLAFETNEQDRNKKYKGIGLDPINEFVLLSNAEIGGLLQNRSILEPYITEWLSPELSITDGMNGAAGVRQAGRLLLFTKINQVVQSIDKKIKTLSVGTNKKLMVFLLSGLSGGTGSGTFLDISYIVRGIIERDYGSAGIDRVNTLGYLFTPDVNLANKSLSEHTREYIKKNGYAALKELDYWMNVDSRGERFKQQYGSILTVNSPLPPFNLCHLISATNTEGKLLENAYDYCMNVTAENITNFMASEEKQSGEEFAIHDYISNIRTNIAQMNRAYPANYEYNIIGASSAVLPVEEMTTYLAYRLFGKMEKMFEKVPGQEEVEKFARKLGVDLDSMIKNFESRVPEPLPGYENSERLSYSNVVKMQVVNMDTELEQNFLTRAREEYIKAKKQLPGEIVGQFTDQIRRMFLHPEQGPFYVSRLIYTEKGFCLLKMLLSYIETLRESLHRIPRDIEAAREQANDKMGDAKSAFVSKDKKKNAYIEAKINEYWLRADVERTEQLIEFYEDLYELLNQENSRIYNVYSEILNALSAIFSKNGDILINGEEQTDHKGNKTYYWNLVSVPDIAAVVSNMMEKRDGDDLIRDFTQELLTHSNQWVKEQEIDIVSSISDFLTDKFGDLITRSMEDFLMMKYGQDEAVEKFVERHIANRLDEDAVPVFHLSNSSGNLYFPSWGFVSVPVQAPGILKGIRNYQNNAVGKSHFTIKESEVKNRIFWLNTRNGVPLFVYTPLKVYEESYEKTILDREGIGRHLVQTAQNNWTFLPSPIPEKSWGDIYVNPRVKEYNARVREEFARASIAGIIRLKGDDQNTSSRYEVVKTRPLDLKAILAGYDMRLNDSKPNLGEVKRAFDSLKGLLTEGLETEYVKDIFGSINEEMAQENLIRSPGMSRVVRDELAKREGIQAKVAELGAVLDKFQDEEKWLDQFIEALYTSTITKKGALYVYDRDPEEEAWEPFANVLKSRSYVEYEVFSHFRALDEKSRAMLLRKATRRDTEMTASEDITALLARLEELAATFTEGRDQLQYERVELANGEELYTFYREMAGKLNDIRRRLK</sequence>
<dbReference type="InterPro" id="IPR036525">
    <property type="entry name" value="Tubulin/FtsZ_GTPase_sf"/>
</dbReference>
<comment type="caution">
    <text evidence="1">The sequence shown here is derived from an EMBL/GenBank/DDBJ whole genome shotgun (WGS) entry which is preliminary data.</text>
</comment>
<reference evidence="1 2" key="1">
    <citation type="submission" date="2022-10" db="EMBL/GenBank/DDBJ databases">
        <title>Paenibacillus description and whole genome data of maize root bacterial community.</title>
        <authorList>
            <person name="Marton D."/>
            <person name="Farkas M."/>
            <person name="Cserhati M."/>
        </authorList>
    </citation>
    <scope>NUCLEOTIDE SEQUENCE [LARGE SCALE GENOMIC DNA]</scope>
    <source>
        <strain evidence="1 2">P96</strain>
    </source>
</reference>
<protein>
    <submittedName>
        <fullName evidence="1">Tubulin-like doman-containing protein</fullName>
    </submittedName>
</protein>
<evidence type="ECO:0000313" key="2">
    <source>
        <dbReference type="Proteomes" id="UP001241848"/>
    </source>
</evidence>
<proteinExistence type="predicted"/>
<organism evidence="1 2">
    <name type="scientific">Paenibacillus zeirhizosphaerae</name>
    <dbReference type="NCBI Taxonomy" id="2987519"/>
    <lineage>
        <taxon>Bacteria</taxon>
        <taxon>Bacillati</taxon>
        <taxon>Bacillota</taxon>
        <taxon>Bacilli</taxon>
        <taxon>Bacillales</taxon>
        <taxon>Paenibacillaceae</taxon>
        <taxon>Paenibacillus</taxon>
    </lineage>
</organism>
<gene>
    <name evidence="1" type="ORF">OIN60_10980</name>
</gene>